<sequence>MVDNLNQLNAKKLNSNYDEHGYFVIRDYFSASEISALRNVILKFHELWKQDNLEFYQEEAFNSSLITGSEYLDFDDRVALFNFISSKKVMTVVESLMPNNPAFMNTQLFFNPVNPEQNDFWHRDCQYDYDVEDQKKVIDETQVVHLRVPLFDELGIELIPGTHKRWDSDEELDVRQEEKGRTACESLSGGKKIKLAAGDLLVFSADMIHRGLYGLDRLALDILVFDSSANYIDYVDDDCLPEISMLDQIDDPRLFNNTIRLKSQA</sequence>
<keyword evidence="1" id="KW-0560">Oxidoreductase</keyword>
<organism evidence="1 2">
    <name type="scientific">Thalassotalea nanhaiensis</name>
    <dbReference type="NCBI Taxonomy" id="3065648"/>
    <lineage>
        <taxon>Bacteria</taxon>
        <taxon>Pseudomonadati</taxon>
        <taxon>Pseudomonadota</taxon>
        <taxon>Gammaproteobacteria</taxon>
        <taxon>Alteromonadales</taxon>
        <taxon>Colwelliaceae</taxon>
        <taxon>Thalassotalea</taxon>
    </lineage>
</organism>
<dbReference type="RefSeq" id="WP_348386868.1">
    <property type="nucleotide sequence ID" value="NZ_CP134146.1"/>
</dbReference>
<dbReference type="Pfam" id="PF05721">
    <property type="entry name" value="PhyH"/>
    <property type="match status" value="1"/>
</dbReference>
<dbReference type="PANTHER" id="PTHR40470">
    <property type="entry name" value="PHYTANOYL-COA DIOXYGENASE FAMILY PROTEIN (AFU_ORTHOLOGUE AFUA_2G15850)"/>
    <property type="match status" value="1"/>
</dbReference>
<keyword evidence="2" id="KW-1185">Reference proteome</keyword>
<dbReference type="SUPFAM" id="SSF51197">
    <property type="entry name" value="Clavaminate synthase-like"/>
    <property type="match status" value="1"/>
</dbReference>
<evidence type="ECO:0000313" key="1">
    <source>
        <dbReference type="EMBL" id="WNC67709.1"/>
    </source>
</evidence>
<dbReference type="GO" id="GO:0051213">
    <property type="term" value="F:dioxygenase activity"/>
    <property type="evidence" value="ECO:0007669"/>
    <property type="project" value="UniProtKB-KW"/>
</dbReference>
<reference evidence="2" key="1">
    <citation type="submission" date="2023-09" db="EMBL/GenBank/DDBJ databases">
        <authorList>
            <person name="Li S."/>
            <person name="Li X."/>
            <person name="Zhang C."/>
            <person name="Zhao Z."/>
        </authorList>
    </citation>
    <scope>NUCLEOTIDE SEQUENCE [LARGE SCALE GENOMIC DNA]</scope>
    <source>
        <strain evidence="2">SQ345</strain>
    </source>
</reference>
<proteinExistence type="predicted"/>
<name>A0ABY9TG16_9GAMM</name>
<dbReference type="Proteomes" id="UP001248581">
    <property type="component" value="Chromosome"/>
</dbReference>
<evidence type="ECO:0000313" key="2">
    <source>
        <dbReference type="Proteomes" id="UP001248581"/>
    </source>
</evidence>
<keyword evidence="1" id="KW-0223">Dioxygenase</keyword>
<dbReference type="PANTHER" id="PTHR40470:SF1">
    <property type="entry name" value="PHYTANOYL-COA DIOXYGENASE FAMILY PROTEIN (AFU_ORTHOLOGUE AFUA_2G15850)"/>
    <property type="match status" value="1"/>
</dbReference>
<accession>A0ABY9TG16</accession>
<dbReference type="Gene3D" id="2.60.120.620">
    <property type="entry name" value="q2cbj1_9rhob like domain"/>
    <property type="match status" value="1"/>
</dbReference>
<dbReference type="EMBL" id="CP134146">
    <property type="protein sequence ID" value="WNC67709.1"/>
    <property type="molecule type" value="Genomic_DNA"/>
</dbReference>
<gene>
    <name evidence="1" type="ORF">RI845_14425</name>
</gene>
<dbReference type="InterPro" id="IPR008775">
    <property type="entry name" value="Phytyl_CoA_dOase-like"/>
</dbReference>
<protein>
    <submittedName>
        <fullName evidence="1">Phytanoyl-CoA dioxygenase family protein</fullName>
    </submittedName>
</protein>